<evidence type="ECO:0000256" key="1">
    <source>
        <dbReference type="PROSITE-ProRule" id="PRU00023"/>
    </source>
</evidence>
<dbReference type="InterPro" id="IPR002110">
    <property type="entry name" value="Ankyrin_rpt"/>
</dbReference>
<sequence length="783" mass="88961">MVIAHTPVELAQIKKLLYAVRTSNYDEIRRICEKGIDDIVNYNNPMDGETPLLIAVKKNDETMMQFLLDLGAHPDVTDFKGQTPLIRAAGRGFIEAVQTLLNAHANTDMRDLNGNDILFACLSDGTFRQQECFSLMMSKRTPDVNRTTTMGKPLLVAACEKGATTEKMCLMLLDRVVDVNAIDRETGKTALHAACASGSVRLVRELLQRNANVNARDAQQQTPAHAAILSKVFELLPILSAYSARFDLTDQSLNTPVHLAARLNQGKSIKFMIQRGGTMKTKNADNQLPIKIAKIFKNKNAIKNIRLVEKKHYSRKVMSPKSNPDRDYKIHLYDWLQEKYDRLLRRFHQVENSSIHRIASNDLKQIIREEGFSQITADDLHDLIVRHETNPNEIDYQMFLSGKLFLDKAFLLPAFIQKTNKRKKTKTTKKQPAIPIAIRNEGPRTTHGNPPLVYIKKHQFITDQTRFNRDQIPKHVINDDSAYYLDKPDPQFIHINNAVYRGDLHTLVDAFKSGVPVDIRDKFYKTPLMIAAANGDLETTNFLLQCGNISIHMSSANVHLEDHFKWTPLHHAANSGQLGVVRALVDAGAKINHESLTLATPLSRAIENSSLDIVNYFIQKKANVRHENITQHSLLDLAADFASPQVFNTIRTIYEQEGSKKDNKKPKPRSKSSRNRKKNKNIETLTPVIKPVKLEVPLPRRGSLLVAEEKLISSNDTYESITYHPLMKWTDQPTTQELLDKKINLRNQFTMNIDFPDYKQPLLANAQAKLERLETLVRRSKKS</sequence>
<dbReference type="PROSITE" id="PS50297">
    <property type="entry name" value="ANK_REP_REGION"/>
    <property type="match status" value="4"/>
</dbReference>
<feature type="compositionally biased region" description="Basic residues" evidence="2">
    <location>
        <begin position="662"/>
        <end position="679"/>
    </location>
</feature>
<dbReference type="InterPro" id="IPR036770">
    <property type="entry name" value="Ankyrin_rpt-contain_sf"/>
</dbReference>
<dbReference type="SUPFAM" id="SSF48403">
    <property type="entry name" value="Ankyrin repeat"/>
    <property type="match status" value="3"/>
</dbReference>
<feature type="repeat" description="ANK" evidence="1">
    <location>
        <begin position="252"/>
        <end position="284"/>
    </location>
</feature>
<dbReference type="Pfam" id="PF12796">
    <property type="entry name" value="Ank_2"/>
    <property type="match status" value="3"/>
</dbReference>
<comment type="caution">
    <text evidence="3">The sequence shown here is derived from an EMBL/GenBank/DDBJ whole genome shotgun (WGS) entry which is preliminary data.</text>
</comment>
<dbReference type="SMART" id="SM00248">
    <property type="entry name" value="ANK"/>
    <property type="match status" value="10"/>
</dbReference>
<evidence type="ECO:0000313" key="4">
    <source>
        <dbReference type="Proteomes" id="UP000663887"/>
    </source>
</evidence>
<protein>
    <submittedName>
        <fullName evidence="3">Uncharacterized protein</fullName>
    </submittedName>
</protein>
<proteinExistence type="predicted"/>
<dbReference type="Proteomes" id="UP000663887">
    <property type="component" value="Unassembled WGS sequence"/>
</dbReference>
<dbReference type="Gene3D" id="1.25.40.20">
    <property type="entry name" value="Ankyrin repeat-containing domain"/>
    <property type="match status" value="3"/>
</dbReference>
<dbReference type="PANTHER" id="PTHR24127:SF1">
    <property type="entry name" value="ANKYRIN REPEAT AND EF-HAND DOMAIN-CONTAINING PROTEIN 1"/>
    <property type="match status" value="1"/>
</dbReference>
<dbReference type="InterPro" id="IPR052801">
    <property type="entry name" value="Ankyrin-EF-hand"/>
</dbReference>
<dbReference type="AlphaFoldDB" id="A0A816X040"/>
<evidence type="ECO:0000256" key="2">
    <source>
        <dbReference type="SAM" id="MobiDB-lite"/>
    </source>
</evidence>
<feature type="region of interest" description="Disordered" evidence="2">
    <location>
        <begin position="657"/>
        <end position="682"/>
    </location>
</feature>
<dbReference type="PANTHER" id="PTHR24127">
    <property type="entry name" value="ANKYRIN REPEAT AND EF-HAND DOMAIN-CONTAINING PROTEIN 1"/>
    <property type="match status" value="1"/>
</dbReference>
<name>A0A816X040_9BILA</name>
<reference evidence="3" key="1">
    <citation type="submission" date="2021-02" db="EMBL/GenBank/DDBJ databases">
        <authorList>
            <person name="Nowell W R."/>
        </authorList>
    </citation>
    <scope>NUCLEOTIDE SEQUENCE</scope>
</reference>
<gene>
    <name evidence="3" type="ORF">XDN619_LOCUS26587</name>
</gene>
<feature type="repeat" description="ANK" evidence="1">
    <location>
        <begin position="80"/>
        <end position="112"/>
    </location>
</feature>
<evidence type="ECO:0000313" key="3">
    <source>
        <dbReference type="EMBL" id="CAF2140205.1"/>
    </source>
</evidence>
<dbReference type="PROSITE" id="PS50088">
    <property type="entry name" value="ANK_REPEAT"/>
    <property type="match status" value="5"/>
</dbReference>
<keyword evidence="1" id="KW-0040">ANK repeat</keyword>
<dbReference type="EMBL" id="CAJNRG010012447">
    <property type="protein sequence ID" value="CAF2140205.1"/>
    <property type="molecule type" value="Genomic_DNA"/>
</dbReference>
<feature type="repeat" description="ANK" evidence="1">
    <location>
        <begin position="186"/>
        <end position="218"/>
    </location>
</feature>
<accession>A0A816X040</accession>
<organism evidence="3 4">
    <name type="scientific">Rotaria magnacalcarata</name>
    <dbReference type="NCBI Taxonomy" id="392030"/>
    <lineage>
        <taxon>Eukaryota</taxon>
        <taxon>Metazoa</taxon>
        <taxon>Spiralia</taxon>
        <taxon>Gnathifera</taxon>
        <taxon>Rotifera</taxon>
        <taxon>Eurotatoria</taxon>
        <taxon>Bdelloidea</taxon>
        <taxon>Philodinida</taxon>
        <taxon>Philodinidae</taxon>
        <taxon>Rotaria</taxon>
    </lineage>
</organism>
<feature type="repeat" description="ANK" evidence="1">
    <location>
        <begin position="47"/>
        <end position="79"/>
    </location>
</feature>
<feature type="repeat" description="ANK" evidence="1">
    <location>
        <begin position="564"/>
        <end position="596"/>
    </location>
</feature>